<protein>
    <recommendedName>
        <fullName evidence="4">DUF3108 domain-containing protein</fullName>
    </recommendedName>
</protein>
<feature type="signal peptide" evidence="1">
    <location>
        <begin position="1"/>
        <end position="26"/>
    </location>
</feature>
<keyword evidence="3" id="KW-1185">Reference proteome</keyword>
<dbReference type="Pfam" id="PF11306">
    <property type="entry name" value="DUF3108"/>
    <property type="match status" value="1"/>
</dbReference>
<name>A0A846N356_9PROT</name>
<gene>
    <name evidence="2" type="ORF">FHS83_003361</name>
</gene>
<evidence type="ECO:0008006" key="4">
    <source>
        <dbReference type="Google" id="ProtNLM"/>
    </source>
</evidence>
<evidence type="ECO:0000256" key="1">
    <source>
        <dbReference type="SAM" id="SignalP"/>
    </source>
</evidence>
<dbReference type="AlphaFoldDB" id="A0A846N356"/>
<organism evidence="2 3">
    <name type="scientific">Rhizomicrobium palustre</name>
    <dbReference type="NCBI Taxonomy" id="189966"/>
    <lineage>
        <taxon>Bacteria</taxon>
        <taxon>Pseudomonadati</taxon>
        <taxon>Pseudomonadota</taxon>
        <taxon>Alphaproteobacteria</taxon>
        <taxon>Micropepsales</taxon>
        <taxon>Micropepsaceae</taxon>
        <taxon>Rhizomicrobium</taxon>
    </lineage>
</organism>
<feature type="chain" id="PRO_5032791323" description="DUF3108 domain-containing protein" evidence="1">
    <location>
        <begin position="27"/>
        <end position="285"/>
    </location>
</feature>
<dbReference type="EMBL" id="JAASRM010000001">
    <property type="protein sequence ID" value="NIK90043.1"/>
    <property type="molecule type" value="Genomic_DNA"/>
</dbReference>
<dbReference type="Proteomes" id="UP000570514">
    <property type="component" value="Unassembled WGS sequence"/>
</dbReference>
<accession>A0A846N356</accession>
<reference evidence="2 3" key="1">
    <citation type="submission" date="2020-03" db="EMBL/GenBank/DDBJ databases">
        <title>Genomic Encyclopedia of Type Strains, Phase IV (KMG-IV): sequencing the most valuable type-strain genomes for metagenomic binning, comparative biology and taxonomic classification.</title>
        <authorList>
            <person name="Goeker M."/>
        </authorList>
    </citation>
    <scope>NUCLEOTIDE SEQUENCE [LARGE SCALE GENOMIC DNA]</scope>
    <source>
        <strain evidence="2 3">DSM 19867</strain>
    </source>
</reference>
<sequence length="285" mass="30296">MRISTTVFTLLALAAPLAAPAGMALAAGGAGSETAGPGGSLTLAMTLYAGGITLGKVDMDAKFSGANYHVVSNLETSGVVNAFWQSQIQATSNGKLEKKSMQPGMYQSFYTGHSAKNQEVSLTYEDGYPARLYANPSYPLTGYEVKPEEKKGTVDPLSAVLMIAATANTEGGNPCSVKAPVYDGRRRYDVTLAKVKPVNVTMDNGLYKGQAMLCSIEYKQLSGYKPRVLRDTNFPAINAWVAVFPSAVTGRSYAIPLRVWANTQYGVIAAVTNTLKIDGQTPKVN</sequence>
<dbReference type="InterPro" id="IPR021457">
    <property type="entry name" value="DUF3108"/>
</dbReference>
<comment type="caution">
    <text evidence="2">The sequence shown here is derived from an EMBL/GenBank/DDBJ whole genome shotgun (WGS) entry which is preliminary data.</text>
</comment>
<proteinExistence type="predicted"/>
<evidence type="ECO:0000313" key="3">
    <source>
        <dbReference type="Proteomes" id="UP000570514"/>
    </source>
</evidence>
<evidence type="ECO:0000313" key="2">
    <source>
        <dbReference type="EMBL" id="NIK90043.1"/>
    </source>
</evidence>
<dbReference type="RefSeq" id="WP_167084257.1">
    <property type="nucleotide sequence ID" value="NZ_BAAADC010000001.1"/>
</dbReference>
<keyword evidence="1" id="KW-0732">Signal</keyword>